<sequence length="209" mass="23375">MDVSFYEGGGSENDTRDGLVPKKVRFRDKEDILGGNMQVDLPTLPETSWKYMLLGNSSLVLGNSLVEDDEIDLLERDIKKSVRALERFFVQPKALKPTSGIKCNHLVHLTMEHVECIILVKDGGLNPVKHTTVIFKENKNPSPNEQLKGISVLGLDRISARFSGRSLGRKDGNGRSGRKLNKIIHDQENRFLKHPVARMSFIGFSALHG</sequence>
<dbReference type="AlphaFoldDB" id="A0A9D3VV79"/>
<evidence type="ECO:0000313" key="1">
    <source>
        <dbReference type="EMBL" id="KAH1098042.1"/>
    </source>
</evidence>
<accession>A0A9D3VV79</accession>
<gene>
    <name evidence="1" type="ORF">J1N35_014963</name>
</gene>
<reference evidence="1 2" key="1">
    <citation type="journal article" date="2021" name="Plant Biotechnol. J.">
        <title>Multi-omics assisted identification of the key and species-specific regulatory components of drought-tolerant mechanisms in Gossypium stocksii.</title>
        <authorList>
            <person name="Yu D."/>
            <person name="Ke L."/>
            <person name="Zhang D."/>
            <person name="Wu Y."/>
            <person name="Sun Y."/>
            <person name="Mei J."/>
            <person name="Sun J."/>
            <person name="Sun Y."/>
        </authorList>
    </citation>
    <scope>NUCLEOTIDE SEQUENCE [LARGE SCALE GENOMIC DNA]</scope>
    <source>
        <strain evidence="2">cv. E1</strain>
        <tissue evidence="1">Leaf</tissue>
    </source>
</reference>
<comment type="caution">
    <text evidence="1">The sequence shown here is derived from an EMBL/GenBank/DDBJ whole genome shotgun (WGS) entry which is preliminary data.</text>
</comment>
<dbReference type="Proteomes" id="UP000828251">
    <property type="component" value="Unassembled WGS sequence"/>
</dbReference>
<protein>
    <submittedName>
        <fullName evidence="1">Uncharacterized protein</fullName>
    </submittedName>
</protein>
<dbReference type="OrthoDB" id="1001487at2759"/>
<keyword evidence="2" id="KW-1185">Reference proteome</keyword>
<organism evidence="1 2">
    <name type="scientific">Gossypium stocksii</name>
    <dbReference type="NCBI Taxonomy" id="47602"/>
    <lineage>
        <taxon>Eukaryota</taxon>
        <taxon>Viridiplantae</taxon>
        <taxon>Streptophyta</taxon>
        <taxon>Embryophyta</taxon>
        <taxon>Tracheophyta</taxon>
        <taxon>Spermatophyta</taxon>
        <taxon>Magnoliopsida</taxon>
        <taxon>eudicotyledons</taxon>
        <taxon>Gunneridae</taxon>
        <taxon>Pentapetalae</taxon>
        <taxon>rosids</taxon>
        <taxon>malvids</taxon>
        <taxon>Malvales</taxon>
        <taxon>Malvaceae</taxon>
        <taxon>Malvoideae</taxon>
        <taxon>Gossypium</taxon>
    </lineage>
</organism>
<name>A0A9D3VV79_9ROSI</name>
<proteinExistence type="predicted"/>
<evidence type="ECO:0000313" key="2">
    <source>
        <dbReference type="Proteomes" id="UP000828251"/>
    </source>
</evidence>
<dbReference type="EMBL" id="JAIQCV010000005">
    <property type="protein sequence ID" value="KAH1098042.1"/>
    <property type="molecule type" value="Genomic_DNA"/>
</dbReference>